<dbReference type="AlphaFoldDB" id="A0A0H4IBL8"/>
<dbReference type="SUPFAM" id="SSF51197">
    <property type="entry name" value="Clavaminate synthase-like"/>
    <property type="match status" value="1"/>
</dbReference>
<accession>A0A0H4IBL8</accession>
<gene>
    <name evidence="1" type="ORF">ABA45_08450</name>
</gene>
<dbReference type="Proteomes" id="UP000036406">
    <property type="component" value="Chromosome"/>
</dbReference>
<dbReference type="PANTHER" id="PTHR20883">
    <property type="entry name" value="PHYTANOYL-COA DIOXYGENASE DOMAIN CONTAINING 1"/>
    <property type="match status" value="1"/>
</dbReference>
<dbReference type="GO" id="GO:0016706">
    <property type="term" value="F:2-oxoglutarate-dependent dioxygenase activity"/>
    <property type="evidence" value="ECO:0007669"/>
    <property type="project" value="UniProtKB-ARBA"/>
</dbReference>
<protein>
    <submittedName>
        <fullName evidence="1">Phytanoyl-CoA dioxygenase</fullName>
    </submittedName>
</protein>
<dbReference type="InterPro" id="IPR008775">
    <property type="entry name" value="Phytyl_CoA_dOase-like"/>
</dbReference>
<dbReference type="GO" id="GO:0005506">
    <property type="term" value="F:iron ion binding"/>
    <property type="evidence" value="ECO:0007669"/>
    <property type="project" value="UniProtKB-ARBA"/>
</dbReference>
<dbReference type="PANTHER" id="PTHR20883:SF46">
    <property type="entry name" value="PHYTANOYL-COA HYDROXYLASE"/>
    <property type="match status" value="1"/>
</dbReference>
<sequence length="300" mass="33801">MAPEDILALTPRLLTQAQREFYFENGYLLLERIIPEEWIKKLRHATDEVVEQTRQMTLSDAIWDLEKGHSSEQPRLRRLSSPVDHHATYWRYVSESLLGDIAADLLGPDVMYHHTKLNFKAPSGGMDVKWHQDIQFWPHTNYSPLTIGTYLYDCSPEQGPLGVIPGSHKLPLFDLYDDHGNWTGHLNKADLATLGTENAQYLSGPAGSVTIHNCRTIHGSAVNKSNSGRPLFLTTLSSADALPYTRNPISTPNYNQAILRGKQARWAHHDPRPCQMPPDWSGGYTSIFDLQQKSGSTGKM</sequence>
<dbReference type="RefSeq" id="WP_048385315.1">
    <property type="nucleotide sequence ID" value="NZ_CP011494.1"/>
</dbReference>
<organism evidence="1 2">
    <name type="scientific">Marinobacter psychrophilus</name>
    <dbReference type="NCBI Taxonomy" id="330734"/>
    <lineage>
        <taxon>Bacteria</taxon>
        <taxon>Pseudomonadati</taxon>
        <taxon>Pseudomonadota</taxon>
        <taxon>Gammaproteobacteria</taxon>
        <taxon>Pseudomonadales</taxon>
        <taxon>Marinobacteraceae</taxon>
        <taxon>Marinobacter</taxon>
    </lineage>
</organism>
<dbReference type="STRING" id="330734.ABA45_08450"/>
<dbReference type="PATRIC" id="fig|330734.3.peg.1776"/>
<dbReference type="Gene3D" id="2.60.120.620">
    <property type="entry name" value="q2cbj1_9rhob like domain"/>
    <property type="match status" value="1"/>
</dbReference>
<keyword evidence="1" id="KW-0223">Dioxygenase</keyword>
<keyword evidence="2" id="KW-1185">Reference proteome</keyword>
<dbReference type="Pfam" id="PF05721">
    <property type="entry name" value="PhyH"/>
    <property type="match status" value="1"/>
</dbReference>
<reference evidence="1 2" key="1">
    <citation type="submission" date="2015-05" db="EMBL/GenBank/DDBJ databases">
        <title>Complete genome of Marinobacter psychrophilus strain 20041T isolated from sea-ice of the Canadian Basin.</title>
        <authorList>
            <person name="Song L."/>
            <person name="Ren L."/>
            <person name="Yu Y."/>
            <person name="Wang X."/>
        </authorList>
    </citation>
    <scope>NUCLEOTIDE SEQUENCE [LARGE SCALE GENOMIC DNA]</scope>
    <source>
        <strain evidence="1 2">20041</strain>
    </source>
</reference>
<keyword evidence="1" id="KW-0560">Oxidoreductase</keyword>
<dbReference type="EMBL" id="CP011494">
    <property type="protein sequence ID" value="AKO52447.1"/>
    <property type="molecule type" value="Genomic_DNA"/>
</dbReference>
<evidence type="ECO:0000313" key="1">
    <source>
        <dbReference type="EMBL" id="AKO52447.1"/>
    </source>
</evidence>
<name>A0A0H4IBL8_9GAMM</name>
<evidence type="ECO:0000313" key="2">
    <source>
        <dbReference type="Proteomes" id="UP000036406"/>
    </source>
</evidence>
<dbReference type="KEGG" id="mpq:ABA45_08450"/>
<proteinExistence type="predicted"/>